<organism evidence="1 2">
    <name type="scientific">Dendrobium thyrsiflorum</name>
    <name type="common">Pinecone-like raceme dendrobium</name>
    <name type="synonym">Orchid</name>
    <dbReference type="NCBI Taxonomy" id="117978"/>
    <lineage>
        <taxon>Eukaryota</taxon>
        <taxon>Viridiplantae</taxon>
        <taxon>Streptophyta</taxon>
        <taxon>Embryophyta</taxon>
        <taxon>Tracheophyta</taxon>
        <taxon>Spermatophyta</taxon>
        <taxon>Magnoliopsida</taxon>
        <taxon>Liliopsida</taxon>
        <taxon>Asparagales</taxon>
        <taxon>Orchidaceae</taxon>
        <taxon>Epidendroideae</taxon>
        <taxon>Malaxideae</taxon>
        <taxon>Dendrobiinae</taxon>
        <taxon>Dendrobium</taxon>
    </lineage>
</organism>
<proteinExistence type="predicted"/>
<dbReference type="AlphaFoldDB" id="A0ABD0TW74"/>
<sequence length="116" mass="13393">MDVILSIRYKVNSESAEELNLLEGTLKNKRTNTSLKLQRDIIFIINASSYYNSNIYKLAIETSRKHDVPDHTLLASEELNSVEAHYRERETTYLACEARRKTKNAIHLSAMKFSSK</sequence>
<accession>A0ABD0TW74</accession>
<evidence type="ECO:0000313" key="2">
    <source>
        <dbReference type="Proteomes" id="UP001552299"/>
    </source>
</evidence>
<comment type="caution">
    <text evidence="1">The sequence shown here is derived from an EMBL/GenBank/DDBJ whole genome shotgun (WGS) entry which is preliminary data.</text>
</comment>
<protein>
    <submittedName>
        <fullName evidence="1">Uncharacterized protein</fullName>
    </submittedName>
</protein>
<reference evidence="1 2" key="1">
    <citation type="journal article" date="2024" name="Plant Biotechnol. J.">
        <title>Dendrobium thyrsiflorum genome and its molecular insights into genes involved in important horticultural traits.</title>
        <authorList>
            <person name="Chen B."/>
            <person name="Wang J.Y."/>
            <person name="Zheng P.J."/>
            <person name="Li K.L."/>
            <person name="Liang Y.M."/>
            <person name="Chen X.F."/>
            <person name="Zhang C."/>
            <person name="Zhao X."/>
            <person name="He X."/>
            <person name="Zhang G.Q."/>
            <person name="Liu Z.J."/>
            <person name="Xu Q."/>
        </authorList>
    </citation>
    <scope>NUCLEOTIDE SEQUENCE [LARGE SCALE GENOMIC DNA]</scope>
    <source>
        <strain evidence="1">GZMU011</strain>
    </source>
</reference>
<name>A0ABD0TW74_DENTH</name>
<evidence type="ECO:0000313" key="1">
    <source>
        <dbReference type="EMBL" id="KAL0903954.1"/>
    </source>
</evidence>
<gene>
    <name evidence="1" type="ORF">M5K25_026018</name>
</gene>
<dbReference type="Proteomes" id="UP001552299">
    <property type="component" value="Unassembled WGS sequence"/>
</dbReference>
<keyword evidence="2" id="KW-1185">Reference proteome</keyword>
<dbReference type="EMBL" id="JANQDX010000019">
    <property type="protein sequence ID" value="KAL0903954.1"/>
    <property type="molecule type" value="Genomic_DNA"/>
</dbReference>